<gene>
    <name evidence="2" type="ORF">KC19_5G162800</name>
</gene>
<dbReference type="Pfam" id="PF01904">
    <property type="entry name" value="DUF72"/>
    <property type="match status" value="1"/>
</dbReference>
<feature type="compositionally biased region" description="Polar residues" evidence="1">
    <location>
        <begin position="116"/>
        <end position="126"/>
    </location>
</feature>
<dbReference type="SUPFAM" id="SSF117396">
    <property type="entry name" value="TM1631-like"/>
    <property type="match status" value="1"/>
</dbReference>
<sequence>MASHFIQARTALFPAYLSRSTRHSILYSNLSIMSNSTKPTAGVEQPLLRATKTEVKVELDAKPDAVGVIDYNKSQWKAGLDHSTPTSKALNVKQDLEECSVEESKPSKKRAKTRQSLRGNNDSVSVKLQEKDTNRASKKVKLEVGAEAQHVTKALTVTRGGSQPWKCTQELAREGWGSFRIGTSGYVYKHWKGIVYEEGVAQKHWFEMYTRLFDTVEINNTFYRLPAPEVFESWRDQAPSGFSYALKFSRYLTQMKRLKDPEGPISLFLDRANRLGNPLLGPILVQLPPRFDLNLERLECFLKQAPRQHRWAIEFRDSRWLVDDVYALLRAHNASLVIHDHEDIHSLHPQVVTADWIYLRFHGRNYTERYSLDALQKHAMWIHSQMKAGRDVFVYFNNDMSGHAVFNALELREFVLGSEEGLKF</sequence>
<dbReference type="PANTHER" id="PTHR30348">
    <property type="entry name" value="UNCHARACTERIZED PROTEIN YECE"/>
    <property type="match status" value="1"/>
</dbReference>
<dbReference type="Proteomes" id="UP000822688">
    <property type="component" value="Chromosome 5"/>
</dbReference>
<reference evidence="2" key="1">
    <citation type="submission" date="2020-06" db="EMBL/GenBank/DDBJ databases">
        <title>WGS assembly of Ceratodon purpureus strain R40.</title>
        <authorList>
            <person name="Carey S.B."/>
            <person name="Jenkins J."/>
            <person name="Shu S."/>
            <person name="Lovell J.T."/>
            <person name="Sreedasyam A."/>
            <person name="Maumus F."/>
            <person name="Tiley G.P."/>
            <person name="Fernandez-Pozo N."/>
            <person name="Barry K."/>
            <person name="Chen C."/>
            <person name="Wang M."/>
            <person name="Lipzen A."/>
            <person name="Daum C."/>
            <person name="Saski C.A."/>
            <person name="Payton A.C."/>
            <person name="Mcbreen J.C."/>
            <person name="Conrad R.E."/>
            <person name="Kollar L.M."/>
            <person name="Olsson S."/>
            <person name="Huttunen S."/>
            <person name="Landis J.B."/>
            <person name="Wickett N.J."/>
            <person name="Johnson M.G."/>
            <person name="Rensing S.A."/>
            <person name="Grimwood J."/>
            <person name="Schmutz J."/>
            <person name="Mcdaniel S.F."/>
        </authorList>
    </citation>
    <scope>NUCLEOTIDE SEQUENCE</scope>
    <source>
        <strain evidence="2">R40</strain>
    </source>
</reference>
<protein>
    <recommendedName>
        <fullName evidence="4">DUF72 domain-containing protein</fullName>
    </recommendedName>
</protein>
<dbReference type="InterPro" id="IPR036520">
    <property type="entry name" value="UPF0759_sf"/>
</dbReference>
<evidence type="ECO:0000256" key="1">
    <source>
        <dbReference type="SAM" id="MobiDB-lite"/>
    </source>
</evidence>
<comment type="caution">
    <text evidence="2">The sequence shown here is derived from an EMBL/GenBank/DDBJ whole genome shotgun (WGS) entry which is preliminary data.</text>
</comment>
<dbReference type="AlphaFoldDB" id="A0A8T0I336"/>
<evidence type="ECO:0008006" key="4">
    <source>
        <dbReference type="Google" id="ProtNLM"/>
    </source>
</evidence>
<proteinExistence type="predicted"/>
<dbReference type="EMBL" id="CM026425">
    <property type="protein sequence ID" value="KAG0577526.1"/>
    <property type="molecule type" value="Genomic_DNA"/>
</dbReference>
<dbReference type="InterPro" id="IPR002763">
    <property type="entry name" value="DUF72"/>
</dbReference>
<feature type="region of interest" description="Disordered" evidence="1">
    <location>
        <begin position="100"/>
        <end position="135"/>
    </location>
</feature>
<evidence type="ECO:0000313" key="2">
    <source>
        <dbReference type="EMBL" id="KAG0577526.1"/>
    </source>
</evidence>
<evidence type="ECO:0000313" key="3">
    <source>
        <dbReference type="Proteomes" id="UP000822688"/>
    </source>
</evidence>
<name>A0A8T0I336_CERPU</name>
<accession>A0A8T0I336</accession>
<dbReference type="Gene3D" id="3.20.20.410">
    <property type="entry name" value="Protein of unknown function UPF0759"/>
    <property type="match status" value="1"/>
</dbReference>
<dbReference type="PANTHER" id="PTHR30348:SF4">
    <property type="entry name" value="DUF72 DOMAIN-CONTAINING PROTEIN"/>
    <property type="match status" value="1"/>
</dbReference>
<keyword evidence="3" id="KW-1185">Reference proteome</keyword>
<organism evidence="2 3">
    <name type="scientific">Ceratodon purpureus</name>
    <name type="common">Fire moss</name>
    <name type="synonym">Dicranum purpureum</name>
    <dbReference type="NCBI Taxonomy" id="3225"/>
    <lineage>
        <taxon>Eukaryota</taxon>
        <taxon>Viridiplantae</taxon>
        <taxon>Streptophyta</taxon>
        <taxon>Embryophyta</taxon>
        <taxon>Bryophyta</taxon>
        <taxon>Bryophytina</taxon>
        <taxon>Bryopsida</taxon>
        <taxon>Dicranidae</taxon>
        <taxon>Pseudoditrichales</taxon>
        <taxon>Ditrichaceae</taxon>
        <taxon>Ceratodon</taxon>
    </lineage>
</organism>